<dbReference type="AlphaFoldDB" id="A0A6I6H3U3"/>
<feature type="region of interest" description="Disordered" evidence="1">
    <location>
        <begin position="287"/>
        <end position="347"/>
    </location>
</feature>
<accession>A0A6I6H3U3</accession>
<feature type="compositionally biased region" description="Basic and acidic residues" evidence="1">
    <location>
        <begin position="307"/>
        <end position="325"/>
    </location>
</feature>
<dbReference type="EMBL" id="CP046566">
    <property type="protein sequence ID" value="QGW29131.1"/>
    <property type="molecule type" value="Genomic_DNA"/>
</dbReference>
<dbReference type="RefSeq" id="WP_157479484.1">
    <property type="nucleotide sequence ID" value="NZ_CP046566.1"/>
</dbReference>
<organism evidence="2 3">
    <name type="scientific">Phnomibacter ginsenosidimutans</name>
    <dbReference type="NCBI Taxonomy" id="2676868"/>
    <lineage>
        <taxon>Bacteria</taxon>
        <taxon>Pseudomonadati</taxon>
        <taxon>Bacteroidota</taxon>
        <taxon>Chitinophagia</taxon>
        <taxon>Chitinophagales</taxon>
        <taxon>Chitinophagaceae</taxon>
        <taxon>Phnomibacter</taxon>
    </lineage>
</organism>
<feature type="compositionally biased region" description="Low complexity" evidence="1">
    <location>
        <begin position="326"/>
        <end position="347"/>
    </location>
</feature>
<sequence length="347" mass="40473">MRIFFLLILMWLAVPNEGAAQRITSSNFKMLQRIDDSLQTYGDRMLDDTFATERLRADSMFTRLLVRAMRVPYSFYFSFDSMQMAPVLYPEDSSFRIITWHIPMNDDNYRQRGVIQYNTPDGSIKFTPLFDVSDYSEQPQDSIRNNQNWIGAVYYKLLQHEVNQQKVYTLLGYDENNDRTTRKWIDILRFDEDGQPQFGGDFFFFNNDSIFPRGSKRYVLEYKKEGRARINYDEVDSLIVIDNLVSESNEPEKKYTLVPGGDYEALKWDKGGWQYIDKLFMNNRGDGNEPKPMLILKDDGSFDDEALDKQTEKNLKSAEEKEKAKAAPTTPKKTTPAKPTAPAKRSR</sequence>
<evidence type="ECO:0000313" key="2">
    <source>
        <dbReference type="EMBL" id="QGW29131.1"/>
    </source>
</evidence>
<gene>
    <name evidence="2" type="ORF">GLV81_14350</name>
</gene>
<reference evidence="2 3" key="1">
    <citation type="submission" date="2019-11" db="EMBL/GenBank/DDBJ databases">
        <authorList>
            <person name="Im W.T."/>
        </authorList>
    </citation>
    <scope>NUCLEOTIDE SEQUENCE [LARGE SCALE GENOMIC DNA]</scope>
    <source>
        <strain evidence="2 3">SB-02</strain>
    </source>
</reference>
<protein>
    <submittedName>
        <fullName evidence="2">Uncharacterized protein</fullName>
    </submittedName>
</protein>
<dbReference type="Proteomes" id="UP000426027">
    <property type="component" value="Chromosome"/>
</dbReference>
<evidence type="ECO:0000313" key="3">
    <source>
        <dbReference type="Proteomes" id="UP000426027"/>
    </source>
</evidence>
<proteinExistence type="predicted"/>
<name>A0A6I6H3U3_9BACT</name>
<evidence type="ECO:0000256" key="1">
    <source>
        <dbReference type="SAM" id="MobiDB-lite"/>
    </source>
</evidence>
<keyword evidence="3" id="KW-1185">Reference proteome</keyword>
<dbReference type="KEGG" id="fls:GLV81_14350"/>